<dbReference type="GO" id="GO:0006412">
    <property type="term" value="P:translation"/>
    <property type="evidence" value="ECO:0007669"/>
    <property type="project" value="InterPro"/>
</dbReference>
<dbReference type="OMA" id="ALYGTWR"/>
<keyword evidence="6" id="KW-1185">Reference proteome</keyword>
<dbReference type="InParanoid" id="F0Y8N1"/>
<keyword evidence="2" id="KW-0689">Ribosomal protein</keyword>
<sequence length="379" mass="41079">MAETRPVVSVYSPEGAVASTTPLPAVFNAPIRPDLVRFVHTNIAKNARQAYAVNMKAGHQTSAESWGTGRAVSRIPRVQGGGTQRSGQGAFGNMCRGGRMFAPTKTWRKWHRKVNLNERRYAICSAIAASACPPLVMARGHVVDAVPEMPLVVDGSVEGSVAKTKAAVALLKALGAEADADKCAASKKLRAGKGKMRNRRYVGRKGPLVIYEDKDAELPRAVRNLPGVDLCHIDRLNLLLLAPGGHVGRFCVWTSGAFAKLDALYGGVGVKSELKKDYSLPRPCMLNADLARLINSDEIQSVVRPAEKDTQRPKAPKRNPLKCLDAMLALNPYHEVHRASEMRAAKAQKKAKQAKVDKNRKAASKAFYEKACVEGEVTI</sequence>
<accession>F0Y8N1</accession>
<comment type="similarity">
    <text evidence="1">Belongs to the universal ribosomal protein uL4 family.</text>
</comment>
<evidence type="ECO:0000256" key="2">
    <source>
        <dbReference type="ARBA" id="ARBA00022980"/>
    </source>
</evidence>
<dbReference type="AlphaFoldDB" id="F0Y8N1"/>
<dbReference type="Proteomes" id="UP000002729">
    <property type="component" value="Unassembled WGS sequence"/>
</dbReference>
<gene>
    <name evidence="5" type="ORF">AURANDRAFT_60076</name>
</gene>
<dbReference type="InterPro" id="IPR013000">
    <property type="entry name" value="Ribosomal_uL4_euk/arc_CS"/>
</dbReference>
<dbReference type="FunCoup" id="F0Y8N1">
    <property type="interactions" value="380"/>
</dbReference>
<evidence type="ECO:0000313" key="6">
    <source>
        <dbReference type="Proteomes" id="UP000002729"/>
    </source>
</evidence>
<evidence type="ECO:0000256" key="1">
    <source>
        <dbReference type="ARBA" id="ARBA00010528"/>
    </source>
</evidence>
<feature type="domain" description="Large ribosomal subunit protein uL4 C-terminal" evidence="4">
    <location>
        <begin position="276"/>
        <end position="350"/>
    </location>
</feature>
<dbReference type="Pfam" id="PF00573">
    <property type="entry name" value="Ribosomal_L4"/>
    <property type="match status" value="1"/>
</dbReference>
<dbReference type="EMBL" id="GL833127">
    <property type="protein sequence ID" value="EGB08688.1"/>
    <property type="molecule type" value="Genomic_DNA"/>
</dbReference>
<dbReference type="GO" id="GO:1990904">
    <property type="term" value="C:ribonucleoprotein complex"/>
    <property type="evidence" value="ECO:0007669"/>
    <property type="project" value="UniProtKB-KW"/>
</dbReference>
<keyword evidence="3" id="KW-0687">Ribonucleoprotein</keyword>
<name>F0Y8N1_AURAN</name>
<dbReference type="RefSeq" id="XP_009036678.1">
    <property type="nucleotide sequence ID" value="XM_009038430.1"/>
</dbReference>
<dbReference type="InterPro" id="IPR045240">
    <property type="entry name" value="Ribosomal_uL4_euk/arch"/>
</dbReference>
<evidence type="ECO:0000256" key="3">
    <source>
        <dbReference type="ARBA" id="ARBA00023274"/>
    </source>
</evidence>
<evidence type="ECO:0000313" key="5">
    <source>
        <dbReference type="EMBL" id="EGB08688.1"/>
    </source>
</evidence>
<dbReference type="InterPro" id="IPR023574">
    <property type="entry name" value="Ribosomal_uL4_dom_sf"/>
</dbReference>
<protein>
    <recommendedName>
        <fullName evidence="4">Large ribosomal subunit protein uL4 C-terminal domain-containing protein</fullName>
    </recommendedName>
</protein>
<evidence type="ECO:0000259" key="4">
    <source>
        <dbReference type="Pfam" id="PF14374"/>
    </source>
</evidence>
<dbReference type="PANTHER" id="PTHR19431">
    <property type="entry name" value="60S RIBOSOMAL PROTEIN L4"/>
    <property type="match status" value="1"/>
</dbReference>
<dbReference type="PROSITE" id="PS00939">
    <property type="entry name" value="RIBOSOMAL_L1E"/>
    <property type="match status" value="1"/>
</dbReference>
<dbReference type="eggNOG" id="KOG1475">
    <property type="taxonomic scope" value="Eukaryota"/>
</dbReference>
<dbReference type="Pfam" id="PF14374">
    <property type="entry name" value="Ribos_L4_asso_C"/>
    <property type="match status" value="1"/>
</dbReference>
<dbReference type="Gene3D" id="3.40.1370.10">
    <property type="match status" value="1"/>
</dbReference>
<dbReference type="GO" id="GO:0005840">
    <property type="term" value="C:ribosome"/>
    <property type="evidence" value="ECO:0007669"/>
    <property type="project" value="UniProtKB-KW"/>
</dbReference>
<reference evidence="5 6" key="1">
    <citation type="journal article" date="2011" name="Proc. Natl. Acad. Sci. U.S.A.">
        <title>Niche of harmful alga Aureococcus anophagefferens revealed through ecogenomics.</title>
        <authorList>
            <person name="Gobler C.J."/>
            <person name="Berry D.L."/>
            <person name="Dyhrman S.T."/>
            <person name="Wilhelm S.W."/>
            <person name="Salamov A."/>
            <person name="Lobanov A.V."/>
            <person name="Zhang Y."/>
            <person name="Collier J.L."/>
            <person name="Wurch L.L."/>
            <person name="Kustka A.B."/>
            <person name="Dill B.D."/>
            <person name="Shah M."/>
            <person name="VerBerkmoes N.C."/>
            <person name="Kuo A."/>
            <person name="Terry A."/>
            <person name="Pangilinan J."/>
            <person name="Lindquist E.A."/>
            <person name="Lucas S."/>
            <person name="Paulsen I.T."/>
            <person name="Hattenrath-Lehmann T.K."/>
            <person name="Talmage S.C."/>
            <person name="Walker E.A."/>
            <person name="Koch F."/>
            <person name="Burson A.M."/>
            <person name="Marcoval M.A."/>
            <person name="Tang Y.Z."/>
            <person name="Lecleir G.R."/>
            <person name="Coyne K.J."/>
            <person name="Berg G.M."/>
            <person name="Bertrand E.M."/>
            <person name="Saito M.A."/>
            <person name="Gladyshev V.N."/>
            <person name="Grigoriev I.V."/>
        </authorList>
    </citation>
    <scope>NUCLEOTIDE SEQUENCE [LARGE SCALE GENOMIC DNA]</scope>
    <source>
        <strain evidence="6">CCMP 1984</strain>
    </source>
</reference>
<dbReference type="OrthoDB" id="10259785at2759"/>
<dbReference type="InterPro" id="IPR002136">
    <property type="entry name" value="Ribosomal_uL4"/>
</dbReference>
<dbReference type="GeneID" id="20222928"/>
<organism evidence="6">
    <name type="scientific">Aureococcus anophagefferens</name>
    <name type="common">Harmful bloom alga</name>
    <dbReference type="NCBI Taxonomy" id="44056"/>
    <lineage>
        <taxon>Eukaryota</taxon>
        <taxon>Sar</taxon>
        <taxon>Stramenopiles</taxon>
        <taxon>Ochrophyta</taxon>
        <taxon>Pelagophyceae</taxon>
        <taxon>Pelagomonadales</taxon>
        <taxon>Pelagomonadaceae</taxon>
        <taxon>Aureococcus</taxon>
    </lineage>
</organism>
<dbReference type="KEGG" id="aaf:AURANDRAFT_60076"/>
<dbReference type="InterPro" id="IPR025755">
    <property type="entry name" value="Ribos_uL4_C_dom"/>
</dbReference>
<dbReference type="FunFam" id="3.40.1370.10:FF:000002">
    <property type="entry name" value="60S ribosomal protein L4"/>
    <property type="match status" value="1"/>
</dbReference>
<dbReference type="GO" id="GO:0003735">
    <property type="term" value="F:structural constituent of ribosome"/>
    <property type="evidence" value="ECO:0007669"/>
    <property type="project" value="InterPro"/>
</dbReference>
<proteinExistence type="inferred from homology"/>
<dbReference type="SUPFAM" id="SSF52166">
    <property type="entry name" value="Ribosomal protein L4"/>
    <property type="match status" value="1"/>
</dbReference>